<dbReference type="EMBL" id="BGPR01002357">
    <property type="protein sequence ID" value="GBM72138.1"/>
    <property type="molecule type" value="Genomic_DNA"/>
</dbReference>
<feature type="non-terminal residue" evidence="2">
    <location>
        <position position="114"/>
    </location>
</feature>
<accession>A0A4Y2I318</accession>
<feature type="region of interest" description="Disordered" evidence="1">
    <location>
        <begin position="61"/>
        <end position="82"/>
    </location>
</feature>
<comment type="caution">
    <text evidence="2">The sequence shown here is derived from an EMBL/GenBank/DDBJ whole genome shotgun (WGS) entry which is preliminary data.</text>
</comment>
<protein>
    <submittedName>
        <fullName evidence="2">Uncharacterized protein</fullName>
    </submittedName>
</protein>
<proteinExistence type="predicted"/>
<dbReference type="AlphaFoldDB" id="A0A4Y2I318"/>
<organism evidence="2 4">
    <name type="scientific">Araneus ventricosus</name>
    <name type="common">Orbweaver spider</name>
    <name type="synonym">Epeira ventricosa</name>
    <dbReference type="NCBI Taxonomy" id="182803"/>
    <lineage>
        <taxon>Eukaryota</taxon>
        <taxon>Metazoa</taxon>
        <taxon>Ecdysozoa</taxon>
        <taxon>Arthropoda</taxon>
        <taxon>Chelicerata</taxon>
        <taxon>Arachnida</taxon>
        <taxon>Araneae</taxon>
        <taxon>Araneomorphae</taxon>
        <taxon>Entelegynae</taxon>
        <taxon>Araneoidea</taxon>
        <taxon>Araneidae</taxon>
        <taxon>Araneus</taxon>
    </lineage>
</organism>
<evidence type="ECO:0000313" key="2">
    <source>
        <dbReference type="EMBL" id="GBM72137.1"/>
    </source>
</evidence>
<dbReference type="EMBL" id="BGPR01002357">
    <property type="protein sequence ID" value="GBM72137.1"/>
    <property type="molecule type" value="Genomic_DNA"/>
</dbReference>
<gene>
    <name evidence="2" type="ORF">AVEN_210164_1</name>
    <name evidence="3" type="ORF">AVEN_210164_2</name>
</gene>
<sequence>MEEVRSKMGKSILREPYNRVQSLTIQLDRCSLVEFFLTRWNDRLGTLLTAGLPTERAFLQGRRHRNERSSEVRGPWGERSDGQRRHKHYFELQSERLPSSYCYLGKGGRTGNIG</sequence>
<keyword evidence="4" id="KW-1185">Reference proteome</keyword>
<evidence type="ECO:0000313" key="4">
    <source>
        <dbReference type="Proteomes" id="UP000499080"/>
    </source>
</evidence>
<feature type="compositionally biased region" description="Basic and acidic residues" evidence="1">
    <location>
        <begin position="67"/>
        <end position="82"/>
    </location>
</feature>
<evidence type="ECO:0000256" key="1">
    <source>
        <dbReference type="SAM" id="MobiDB-lite"/>
    </source>
</evidence>
<evidence type="ECO:0000313" key="3">
    <source>
        <dbReference type="EMBL" id="GBM72138.1"/>
    </source>
</evidence>
<dbReference type="Proteomes" id="UP000499080">
    <property type="component" value="Unassembled WGS sequence"/>
</dbReference>
<reference evidence="2 4" key="1">
    <citation type="journal article" date="2019" name="Sci. Rep.">
        <title>Orb-weaving spider Araneus ventricosus genome elucidates the spidroin gene catalogue.</title>
        <authorList>
            <person name="Kono N."/>
            <person name="Nakamura H."/>
            <person name="Ohtoshi R."/>
            <person name="Moran D.A.P."/>
            <person name="Shinohara A."/>
            <person name="Yoshida Y."/>
            <person name="Fujiwara M."/>
            <person name="Mori M."/>
            <person name="Tomita M."/>
            <person name="Arakawa K."/>
        </authorList>
    </citation>
    <scope>NUCLEOTIDE SEQUENCE [LARGE SCALE GENOMIC DNA]</scope>
</reference>
<name>A0A4Y2I318_ARAVE</name>